<dbReference type="EMBL" id="GBRH01193232">
    <property type="protein sequence ID" value="JAE04664.1"/>
    <property type="molecule type" value="Transcribed_RNA"/>
</dbReference>
<name>A0A0A9F0E2_ARUDO</name>
<reference evidence="1" key="1">
    <citation type="submission" date="2014-09" db="EMBL/GenBank/DDBJ databases">
        <authorList>
            <person name="Magalhaes I.L.F."/>
            <person name="Oliveira U."/>
            <person name="Santos F.R."/>
            <person name="Vidigal T.H.D.A."/>
            <person name="Brescovit A.D."/>
            <person name="Santos A.J."/>
        </authorList>
    </citation>
    <scope>NUCLEOTIDE SEQUENCE</scope>
    <source>
        <tissue evidence="1">Shoot tissue taken approximately 20 cm above the soil surface</tissue>
    </source>
</reference>
<sequence>MPGAIKTVTENCRWLYIFKNDPLKHLSHTQSQNQEWFILSPGTRGLHPPESISPLP</sequence>
<dbReference type="AlphaFoldDB" id="A0A0A9F0E2"/>
<organism evidence="1">
    <name type="scientific">Arundo donax</name>
    <name type="common">Giant reed</name>
    <name type="synonym">Donax arundinaceus</name>
    <dbReference type="NCBI Taxonomy" id="35708"/>
    <lineage>
        <taxon>Eukaryota</taxon>
        <taxon>Viridiplantae</taxon>
        <taxon>Streptophyta</taxon>
        <taxon>Embryophyta</taxon>
        <taxon>Tracheophyta</taxon>
        <taxon>Spermatophyta</taxon>
        <taxon>Magnoliopsida</taxon>
        <taxon>Liliopsida</taxon>
        <taxon>Poales</taxon>
        <taxon>Poaceae</taxon>
        <taxon>PACMAD clade</taxon>
        <taxon>Arundinoideae</taxon>
        <taxon>Arundineae</taxon>
        <taxon>Arundo</taxon>
    </lineage>
</organism>
<protein>
    <submittedName>
        <fullName evidence="1">Uncharacterized protein</fullName>
    </submittedName>
</protein>
<proteinExistence type="predicted"/>
<reference evidence="1" key="2">
    <citation type="journal article" date="2015" name="Data Brief">
        <title>Shoot transcriptome of the giant reed, Arundo donax.</title>
        <authorList>
            <person name="Barrero R.A."/>
            <person name="Guerrero F.D."/>
            <person name="Moolhuijzen P."/>
            <person name="Goolsby J.A."/>
            <person name="Tidwell J."/>
            <person name="Bellgard S.E."/>
            <person name="Bellgard M.I."/>
        </authorList>
    </citation>
    <scope>NUCLEOTIDE SEQUENCE</scope>
    <source>
        <tissue evidence="1">Shoot tissue taken approximately 20 cm above the soil surface</tissue>
    </source>
</reference>
<evidence type="ECO:0000313" key="1">
    <source>
        <dbReference type="EMBL" id="JAE04664.1"/>
    </source>
</evidence>
<accession>A0A0A9F0E2</accession>